<evidence type="ECO:0008006" key="4">
    <source>
        <dbReference type="Google" id="ProtNLM"/>
    </source>
</evidence>
<dbReference type="InterPro" id="IPR008969">
    <property type="entry name" value="CarboxyPept-like_regulatory"/>
</dbReference>
<reference evidence="2 3" key="1">
    <citation type="submission" date="2014-02" db="EMBL/GenBank/DDBJ databases">
        <title>The small core and large imbalanced accessory genome model reveals a collaborative survival strategy of Sorangium cellulosum strains in nature.</title>
        <authorList>
            <person name="Han K."/>
            <person name="Peng R."/>
            <person name="Blom J."/>
            <person name="Li Y.-Z."/>
        </authorList>
    </citation>
    <scope>NUCLEOTIDE SEQUENCE [LARGE SCALE GENOMIC DNA]</scope>
    <source>
        <strain evidence="2 3">So0008-312</strain>
    </source>
</reference>
<dbReference type="PROSITE" id="PS51257">
    <property type="entry name" value="PROKAR_LIPOPROTEIN"/>
    <property type="match status" value="1"/>
</dbReference>
<feature type="signal peptide" evidence="1">
    <location>
        <begin position="1"/>
        <end position="16"/>
    </location>
</feature>
<dbReference type="OrthoDB" id="5507864at2"/>
<organism evidence="2 3">
    <name type="scientific">Sorangium cellulosum</name>
    <name type="common">Polyangium cellulosum</name>
    <dbReference type="NCBI Taxonomy" id="56"/>
    <lineage>
        <taxon>Bacteria</taxon>
        <taxon>Pseudomonadati</taxon>
        <taxon>Myxococcota</taxon>
        <taxon>Polyangia</taxon>
        <taxon>Polyangiales</taxon>
        <taxon>Polyangiaceae</taxon>
        <taxon>Sorangium</taxon>
    </lineage>
</organism>
<feature type="chain" id="PRO_5007566523" description="Carboxypeptidase regulatory-like domain-containing protein" evidence="1">
    <location>
        <begin position="17"/>
        <end position="301"/>
    </location>
</feature>
<evidence type="ECO:0000313" key="2">
    <source>
        <dbReference type="EMBL" id="KYF63159.1"/>
    </source>
</evidence>
<comment type="caution">
    <text evidence="2">The sequence shown here is derived from an EMBL/GenBank/DDBJ whole genome shotgun (WGS) entry which is preliminary data.</text>
</comment>
<proteinExistence type="predicted"/>
<protein>
    <recommendedName>
        <fullName evidence="4">Carboxypeptidase regulatory-like domain-containing protein</fullName>
    </recommendedName>
</protein>
<name>A0A150Q595_SORCE</name>
<evidence type="ECO:0000256" key="1">
    <source>
        <dbReference type="SAM" id="SignalP"/>
    </source>
</evidence>
<sequence>MKRRTLLVLVAIAASACDGGGGSTSGAGDAGGATTGGGAGGGATVGGGGEGEGGAATGGGGAAGGLGSGGAPAGPGVTGVLEDEAGQPIGGASVLLCNTRVCYSDNTAADGRFTFLCDAEVPVDFVVKSMEDAGTTPRRGVTMFPLRFLDAVTVDVGSLFVPDLPAGALLGPSSGDPQVLEVGDGLQLTVNRADLAPPPGASLGDIAARRIPPERVPPLPDLGGEEIVAVYALYPFATTSGSPIAVQAPSDMAPGTPVRFRTLSEYDGALSAPVAGEADGAVVTTAPGAGIDELTWIVISR</sequence>
<gene>
    <name evidence="2" type="ORF">BE15_41260</name>
</gene>
<dbReference type="AlphaFoldDB" id="A0A150Q595"/>
<accession>A0A150Q595</accession>
<dbReference type="EMBL" id="JEMA01001030">
    <property type="protein sequence ID" value="KYF63159.1"/>
    <property type="molecule type" value="Genomic_DNA"/>
</dbReference>
<evidence type="ECO:0000313" key="3">
    <source>
        <dbReference type="Proteomes" id="UP000075260"/>
    </source>
</evidence>
<dbReference type="RefSeq" id="WP_061612289.1">
    <property type="nucleotide sequence ID" value="NZ_JEMA01001030.1"/>
</dbReference>
<keyword evidence="1" id="KW-0732">Signal</keyword>
<dbReference type="Proteomes" id="UP000075260">
    <property type="component" value="Unassembled WGS sequence"/>
</dbReference>
<dbReference type="SUPFAM" id="SSF49464">
    <property type="entry name" value="Carboxypeptidase regulatory domain-like"/>
    <property type="match status" value="1"/>
</dbReference>